<dbReference type="OrthoDB" id="162902at2759"/>
<keyword evidence="2" id="KW-1185">Reference proteome</keyword>
<dbReference type="EMBL" id="BSXW01000402">
    <property type="protein sequence ID" value="GMF21258.1"/>
    <property type="molecule type" value="Genomic_DNA"/>
</dbReference>
<name>A0A9W6TX23_9STRA</name>
<reference evidence="1" key="1">
    <citation type="submission" date="2023-04" db="EMBL/GenBank/DDBJ databases">
        <title>Phytophthora lilii NBRC 32176.</title>
        <authorList>
            <person name="Ichikawa N."/>
            <person name="Sato H."/>
            <person name="Tonouchi N."/>
        </authorList>
    </citation>
    <scope>NUCLEOTIDE SEQUENCE</scope>
    <source>
        <strain evidence="1">NBRC 32176</strain>
    </source>
</reference>
<comment type="caution">
    <text evidence="1">The sequence shown here is derived from an EMBL/GenBank/DDBJ whole genome shotgun (WGS) entry which is preliminary data.</text>
</comment>
<evidence type="ECO:0000313" key="2">
    <source>
        <dbReference type="Proteomes" id="UP001165083"/>
    </source>
</evidence>
<proteinExistence type="predicted"/>
<accession>A0A9W6TX23</accession>
<sequence length="96" mass="10816">MLWQLHQNGLVHGDPRVPNVVLHEEKPLWINLVGFMSASPILISIDAEILTRSIRRESATDTLDPALDQLIRNYGKRTTSENLRTLAEAVCNSLEI</sequence>
<organism evidence="1 2">
    <name type="scientific">Phytophthora lilii</name>
    <dbReference type="NCBI Taxonomy" id="2077276"/>
    <lineage>
        <taxon>Eukaryota</taxon>
        <taxon>Sar</taxon>
        <taxon>Stramenopiles</taxon>
        <taxon>Oomycota</taxon>
        <taxon>Peronosporomycetes</taxon>
        <taxon>Peronosporales</taxon>
        <taxon>Peronosporaceae</taxon>
        <taxon>Phytophthora</taxon>
    </lineage>
</organism>
<evidence type="ECO:0000313" key="1">
    <source>
        <dbReference type="EMBL" id="GMF21258.1"/>
    </source>
</evidence>
<dbReference type="AlphaFoldDB" id="A0A9W6TX23"/>
<dbReference type="Proteomes" id="UP001165083">
    <property type="component" value="Unassembled WGS sequence"/>
</dbReference>
<protein>
    <submittedName>
        <fullName evidence="1">Unnamed protein product</fullName>
    </submittedName>
</protein>
<gene>
    <name evidence="1" type="ORF">Plil01_000837300</name>
</gene>